<accession>A0ACB8QL66</accession>
<sequence length="177" mass="18411">MLVPRVILVSLTFVTAVFAANTNAQVNDIIDNLDMDVHAIVPVIATIVANETISAITLQPQVDGLIGAFNDAGSGLANTPISDGSNNTAPTNDDISVTYGDVLFAMASILSAIDPSIDGVSGVLAPLDPAIANVTAQLNMTVPTSTNYVHILTLDARQFFQAKNFTQTLVSLGQPTS</sequence>
<dbReference type="EMBL" id="MU273542">
    <property type="protein sequence ID" value="KAI0032574.1"/>
    <property type="molecule type" value="Genomic_DNA"/>
</dbReference>
<comment type="caution">
    <text evidence="1">The sequence shown here is derived from an EMBL/GenBank/DDBJ whole genome shotgun (WGS) entry which is preliminary data.</text>
</comment>
<dbReference type="Proteomes" id="UP000814128">
    <property type="component" value="Unassembled WGS sequence"/>
</dbReference>
<evidence type="ECO:0000313" key="2">
    <source>
        <dbReference type="Proteomes" id="UP000814128"/>
    </source>
</evidence>
<reference evidence="1" key="2">
    <citation type="journal article" date="2022" name="New Phytol.">
        <title>Evolutionary transition to the ectomycorrhizal habit in the genomes of a hyperdiverse lineage of mushroom-forming fungi.</title>
        <authorList>
            <person name="Looney B."/>
            <person name="Miyauchi S."/>
            <person name="Morin E."/>
            <person name="Drula E."/>
            <person name="Courty P.E."/>
            <person name="Kohler A."/>
            <person name="Kuo A."/>
            <person name="LaButti K."/>
            <person name="Pangilinan J."/>
            <person name="Lipzen A."/>
            <person name="Riley R."/>
            <person name="Andreopoulos W."/>
            <person name="He G."/>
            <person name="Johnson J."/>
            <person name="Nolan M."/>
            <person name="Tritt A."/>
            <person name="Barry K.W."/>
            <person name="Grigoriev I.V."/>
            <person name="Nagy L.G."/>
            <person name="Hibbett D."/>
            <person name="Henrissat B."/>
            <person name="Matheny P.B."/>
            <person name="Labbe J."/>
            <person name="Martin F.M."/>
        </authorList>
    </citation>
    <scope>NUCLEOTIDE SEQUENCE</scope>
    <source>
        <strain evidence="1">EC-137</strain>
    </source>
</reference>
<organism evidence="1 2">
    <name type="scientific">Vararia minispora EC-137</name>
    <dbReference type="NCBI Taxonomy" id="1314806"/>
    <lineage>
        <taxon>Eukaryota</taxon>
        <taxon>Fungi</taxon>
        <taxon>Dikarya</taxon>
        <taxon>Basidiomycota</taxon>
        <taxon>Agaricomycotina</taxon>
        <taxon>Agaricomycetes</taxon>
        <taxon>Russulales</taxon>
        <taxon>Lachnocladiaceae</taxon>
        <taxon>Vararia</taxon>
    </lineage>
</organism>
<keyword evidence="2" id="KW-1185">Reference proteome</keyword>
<reference evidence="1" key="1">
    <citation type="submission" date="2021-02" db="EMBL/GenBank/DDBJ databases">
        <authorList>
            <consortium name="DOE Joint Genome Institute"/>
            <person name="Ahrendt S."/>
            <person name="Looney B.P."/>
            <person name="Miyauchi S."/>
            <person name="Morin E."/>
            <person name="Drula E."/>
            <person name="Courty P.E."/>
            <person name="Chicoki N."/>
            <person name="Fauchery L."/>
            <person name="Kohler A."/>
            <person name="Kuo A."/>
            <person name="Labutti K."/>
            <person name="Pangilinan J."/>
            <person name="Lipzen A."/>
            <person name="Riley R."/>
            <person name="Andreopoulos W."/>
            <person name="He G."/>
            <person name="Johnson J."/>
            <person name="Barry K.W."/>
            <person name="Grigoriev I.V."/>
            <person name="Nagy L."/>
            <person name="Hibbett D."/>
            <person name="Henrissat B."/>
            <person name="Matheny P.B."/>
            <person name="Labbe J."/>
            <person name="Martin F."/>
        </authorList>
    </citation>
    <scope>NUCLEOTIDE SEQUENCE</scope>
    <source>
        <strain evidence="1">EC-137</strain>
    </source>
</reference>
<protein>
    <submittedName>
        <fullName evidence="1">Uncharacterized protein</fullName>
    </submittedName>
</protein>
<name>A0ACB8QL66_9AGAM</name>
<evidence type="ECO:0000313" key="1">
    <source>
        <dbReference type="EMBL" id="KAI0032574.1"/>
    </source>
</evidence>
<proteinExistence type="predicted"/>
<gene>
    <name evidence="1" type="ORF">K488DRAFT_49650</name>
</gene>